<accession>A0AC61NM03</accession>
<dbReference type="EMBL" id="CP068393">
    <property type="protein sequence ID" value="QUC67763.1"/>
    <property type="molecule type" value="Genomic_DNA"/>
</dbReference>
<evidence type="ECO:0000313" key="1">
    <source>
        <dbReference type="EMBL" id="QUC67763.1"/>
    </source>
</evidence>
<proteinExistence type="predicted"/>
<evidence type="ECO:0000313" key="2">
    <source>
        <dbReference type="Proteomes" id="UP000682782"/>
    </source>
</evidence>
<name>A0AC61NM03_9FIRM</name>
<gene>
    <name evidence="1" type="ORF">JYE49_03390</name>
</gene>
<sequence>MKLKLTLPIAVFLTLLTVALCTGSQLFLLLSILILLILAGAVVAVLWASATLEVEGVLSGETVRRGDDVVLSLRVRHRGLIPVAPLLLELSDPVGNRDRDVRLKNMPHRLQSMKLPIHASHVGVFSVGLHSCTVEDLLGLVQRRIVLRKTAFELVVLPQTFDVEPLKLAPGDPGSELMSRATEDLNAPSDIRSYQPGDAMKKIHWKLSMRKRELVVRKFDEPILQDVLVLMDCSPPPSWGHARAGADIRDAMLETAASIVTSQTVTDHQIRMPLPGKHPVDVDKSMGLPIAMDYLTRVEFSETDRFERVLSMESSRLRKVGCVVIISARLNIPMVDIMIRMHRAGPNIRLYLVTFAPDDENVLPLIARLREAGLEVSYVTPDT</sequence>
<organism evidence="1 2">
    <name type="scientific">Aristaeella hokkaidonensis</name>
    <dbReference type="NCBI Taxonomy" id="3046382"/>
    <lineage>
        <taxon>Bacteria</taxon>
        <taxon>Bacillati</taxon>
        <taxon>Bacillota</taxon>
        <taxon>Clostridia</taxon>
        <taxon>Eubacteriales</taxon>
        <taxon>Aristaeellaceae</taxon>
        <taxon>Aristaeella</taxon>
    </lineage>
</organism>
<dbReference type="Proteomes" id="UP000682782">
    <property type="component" value="Chromosome"/>
</dbReference>
<keyword evidence="2" id="KW-1185">Reference proteome</keyword>
<protein>
    <submittedName>
        <fullName evidence="1">DUF58 domain-containing protein</fullName>
    </submittedName>
</protein>
<reference evidence="1" key="1">
    <citation type="submission" date="2021-01" db="EMBL/GenBank/DDBJ databases">
        <title>Complete genome sequence of Clostridiales bacterium R-7.</title>
        <authorList>
            <person name="Mahoney-Kurpe S.C."/>
            <person name="Palevich N."/>
            <person name="Koike S."/>
            <person name="Moon C.D."/>
            <person name="Attwood G.T."/>
        </authorList>
    </citation>
    <scope>NUCLEOTIDE SEQUENCE</scope>
    <source>
        <strain evidence="1">R-7</strain>
    </source>
</reference>